<dbReference type="InterPro" id="IPR022310">
    <property type="entry name" value="NAD/GMP_synthase"/>
</dbReference>
<dbReference type="Gene3D" id="3.40.50.620">
    <property type="entry name" value="HUPs"/>
    <property type="match status" value="1"/>
</dbReference>
<dbReference type="Pfam" id="PF00795">
    <property type="entry name" value="CN_hydrolase"/>
    <property type="match status" value="1"/>
</dbReference>
<comment type="pathway">
    <text evidence="1 7 8">Cofactor biosynthesis; NAD(+) biosynthesis; NAD(+) from deamido-NAD(+) (L-Gln route): step 1/1.</text>
</comment>
<keyword evidence="12" id="KW-1185">Reference proteome</keyword>
<comment type="similarity">
    <text evidence="2 7 8">In the C-terminal section; belongs to the NAD synthetase family.</text>
</comment>
<proteinExistence type="inferred from homology"/>
<dbReference type="Proteomes" id="UP000310168">
    <property type="component" value="Unassembled WGS sequence"/>
</dbReference>
<dbReference type="SUPFAM" id="SSF52402">
    <property type="entry name" value="Adenine nucleotide alpha hydrolases-like"/>
    <property type="match status" value="1"/>
</dbReference>
<dbReference type="EMBL" id="SJDU01000277">
    <property type="protein sequence ID" value="TKZ32323.1"/>
    <property type="molecule type" value="Genomic_DNA"/>
</dbReference>
<dbReference type="CDD" id="cd07570">
    <property type="entry name" value="GAT_Gln-NAD-synth"/>
    <property type="match status" value="1"/>
</dbReference>
<feature type="active site" description="Proton acceptor; for glutaminase activity" evidence="7">
    <location>
        <position position="41"/>
    </location>
</feature>
<feature type="binding site" evidence="7">
    <location>
        <position position="422"/>
    </location>
    <ligand>
        <name>deamido-NAD(+)</name>
        <dbReference type="ChEBI" id="CHEBI:58437"/>
        <note>ligand shared between two neighboring subunits</note>
    </ligand>
</feature>
<feature type="binding site" evidence="7">
    <location>
        <position position="452"/>
    </location>
    <ligand>
        <name>deamido-NAD(+)</name>
        <dbReference type="ChEBI" id="CHEBI:58437"/>
        <note>ligand shared between two neighboring subunits</note>
    </ligand>
</feature>
<feature type="binding site" evidence="7">
    <location>
        <begin position="330"/>
        <end position="337"/>
    </location>
    <ligand>
        <name>ATP</name>
        <dbReference type="ChEBI" id="CHEBI:30616"/>
    </ligand>
</feature>
<dbReference type="NCBIfam" id="TIGR00552">
    <property type="entry name" value="nadE"/>
    <property type="match status" value="1"/>
</dbReference>
<feature type="binding site" evidence="7">
    <location>
        <position position="595"/>
    </location>
    <ligand>
        <name>deamido-NAD(+)</name>
        <dbReference type="ChEBI" id="CHEBI:58437"/>
        <note>ligand shared between two neighboring subunits</note>
    </ligand>
</feature>
<keyword evidence="3 7" id="KW-0436">Ligase</keyword>
<dbReference type="InterPro" id="IPR014445">
    <property type="entry name" value="Gln-dep_NAD_synthase"/>
</dbReference>
<evidence type="ECO:0000256" key="2">
    <source>
        <dbReference type="ARBA" id="ARBA00007145"/>
    </source>
</evidence>
<keyword evidence="4 7" id="KW-0547">Nucleotide-binding</keyword>
<protein>
    <recommendedName>
        <fullName evidence="7 8">Glutamine-dependent NAD(+) synthetase</fullName>
        <ecNumber evidence="7 8">6.3.5.1</ecNumber>
    </recommendedName>
    <alternativeName>
        <fullName evidence="7 8">NAD(+) synthase [glutamine-hydrolyzing]</fullName>
    </alternativeName>
</protein>
<dbReference type="InterPro" id="IPR014729">
    <property type="entry name" value="Rossmann-like_a/b/a_fold"/>
</dbReference>
<comment type="similarity">
    <text evidence="9">Belongs to the NAD synthetase family.</text>
</comment>
<dbReference type="PIRSF" id="PIRSF006630">
    <property type="entry name" value="NADS_GAT"/>
    <property type="match status" value="1"/>
</dbReference>
<keyword evidence="5 7" id="KW-0067">ATP-binding</keyword>
<reference evidence="11 12" key="1">
    <citation type="journal article" date="2019" name="Anaerobe">
        <title>Brachyspira catarrhinii sp. nov., an anaerobic intestinal spirochaete isolated from vervet monkeys may have been misidentified as Brachyspira aalborgi in previous studies.</title>
        <authorList>
            <person name="Phillips N.D."/>
            <person name="La T."/>
            <person name="Hampson D.J."/>
        </authorList>
    </citation>
    <scope>NUCLEOTIDE SEQUENCE [LARGE SCALE GENOMIC DNA]</scope>
    <source>
        <strain evidence="11 12">Z12</strain>
    </source>
</reference>
<dbReference type="PANTHER" id="PTHR23090:SF9">
    <property type="entry name" value="GLUTAMINE-DEPENDENT NAD(+) SYNTHETASE"/>
    <property type="match status" value="1"/>
</dbReference>
<evidence type="ECO:0000256" key="8">
    <source>
        <dbReference type="PIRNR" id="PIRNR006630"/>
    </source>
</evidence>
<feature type="binding site" evidence="7">
    <location>
        <position position="219"/>
    </location>
    <ligand>
        <name>L-glutamine</name>
        <dbReference type="ChEBI" id="CHEBI:58359"/>
    </ligand>
</feature>
<evidence type="ECO:0000256" key="4">
    <source>
        <dbReference type="ARBA" id="ARBA00022741"/>
    </source>
</evidence>
<gene>
    <name evidence="7 11" type="primary">nadE</name>
    <name evidence="11" type="ORF">EZH24_09300</name>
</gene>
<dbReference type="HAMAP" id="MF_02090">
    <property type="entry name" value="NadE_glutamine_dep"/>
    <property type="match status" value="1"/>
</dbReference>
<evidence type="ECO:0000256" key="3">
    <source>
        <dbReference type="ARBA" id="ARBA00022598"/>
    </source>
</evidence>
<dbReference type="GO" id="GO:0008795">
    <property type="term" value="F:NAD+ synthase activity"/>
    <property type="evidence" value="ECO:0007669"/>
    <property type="project" value="UniProtKB-EC"/>
</dbReference>
<dbReference type="CDD" id="cd00553">
    <property type="entry name" value="NAD_synthase"/>
    <property type="match status" value="1"/>
</dbReference>
<evidence type="ECO:0000313" key="11">
    <source>
        <dbReference type="EMBL" id="TKZ32323.1"/>
    </source>
</evidence>
<feature type="binding site" evidence="7">
    <location>
        <position position="213"/>
    </location>
    <ligand>
        <name>L-glutamine</name>
        <dbReference type="ChEBI" id="CHEBI:58359"/>
    </ligand>
</feature>
<evidence type="ECO:0000256" key="9">
    <source>
        <dbReference type="RuleBase" id="RU003811"/>
    </source>
</evidence>
<dbReference type="RefSeq" id="WP_137998881.1">
    <property type="nucleotide sequence ID" value="NZ_SJDU01000277.1"/>
</dbReference>
<dbReference type="EC" id="6.3.5.1" evidence="7 8"/>
<organism evidence="11 12">
    <name type="scientific">Brachyspira catarrhinii</name>
    <dbReference type="NCBI Taxonomy" id="2528966"/>
    <lineage>
        <taxon>Bacteria</taxon>
        <taxon>Pseudomonadati</taxon>
        <taxon>Spirochaetota</taxon>
        <taxon>Spirochaetia</taxon>
        <taxon>Brachyspirales</taxon>
        <taxon>Brachyspiraceae</taxon>
        <taxon>Brachyspira</taxon>
    </lineage>
</organism>
<comment type="caution">
    <text evidence="7">Lacks conserved residue(s) required for the propagation of feature annotation.</text>
</comment>
<dbReference type="InterPro" id="IPR003010">
    <property type="entry name" value="C-N_Hydrolase"/>
</dbReference>
<keyword evidence="6 7" id="KW-0520">NAD</keyword>
<dbReference type="SUPFAM" id="SSF56317">
    <property type="entry name" value="Carbon-nitrogen hydrolase"/>
    <property type="match status" value="1"/>
</dbReference>
<feature type="binding site" evidence="7">
    <location>
        <position position="131"/>
    </location>
    <ligand>
        <name>L-glutamine</name>
        <dbReference type="ChEBI" id="CHEBI:58359"/>
    </ligand>
</feature>
<evidence type="ECO:0000256" key="1">
    <source>
        <dbReference type="ARBA" id="ARBA00005188"/>
    </source>
</evidence>
<evidence type="ECO:0000259" key="10">
    <source>
        <dbReference type="PROSITE" id="PS50263"/>
    </source>
</evidence>
<evidence type="ECO:0000313" key="12">
    <source>
        <dbReference type="Proteomes" id="UP000310168"/>
    </source>
</evidence>
<dbReference type="Pfam" id="PF02540">
    <property type="entry name" value="NAD_synthase"/>
    <property type="match status" value="1"/>
</dbReference>
<evidence type="ECO:0000256" key="7">
    <source>
        <dbReference type="HAMAP-Rule" id="MF_02090"/>
    </source>
</evidence>
<feature type="active site" description="Nucleophile; for glutaminase activity" evidence="7">
    <location>
        <position position="184"/>
    </location>
</feature>
<feature type="domain" description="CN hydrolase" evidence="10">
    <location>
        <begin position="1"/>
        <end position="287"/>
    </location>
</feature>
<comment type="catalytic activity">
    <reaction evidence="7 8">
        <text>deamido-NAD(+) + L-glutamine + ATP + H2O = L-glutamate + AMP + diphosphate + NAD(+) + H(+)</text>
        <dbReference type="Rhea" id="RHEA:24384"/>
        <dbReference type="ChEBI" id="CHEBI:15377"/>
        <dbReference type="ChEBI" id="CHEBI:15378"/>
        <dbReference type="ChEBI" id="CHEBI:29985"/>
        <dbReference type="ChEBI" id="CHEBI:30616"/>
        <dbReference type="ChEBI" id="CHEBI:33019"/>
        <dbReference type="ChEBI" id="CHEBI:57540"/>
        <dbReference type="ChEBI" id="CHEBI:58359"/>
        <dbReference type="ChEBI" id="CHEBI:58437"/>
        <dbReference type="ChEBI" id="CHEBI:456215"/>
        <dbReference type="EC" id="6.3.5.1"/>
    </reaction>
</comment>
<feature type="active site" description="For glutaminase activity" evidence="7">
    <location>
        <position position="125"/>
    </location>
</feature>
<dbReference type="PROSITE" id="PS50263">
    <property type="entry name" value="CN_HYDROLASE"/>
    <property type="match status" value="1"/>
</dbReference>
<sequence>MKIALSQFEIIPSMPADNAARMIKFIEEARESKADMIIFPELSISGYLIGDMWESESFIRECEELGEEIIKASKDIFVIFGNVAIDKNKKNFDGRVRKYNALFLAKDGKLIKNSQSKIPYPFIIKTLLPNYKEFEDPRHFFSLKDLIFENAIKYNKDNFDIKEYFKPVEIEINGEKINLGLTICEDAWSSNYNLSPMDILNENTDLFVNISSSPYTLIKDNKRHKMYSEIAKKYNKPLIYVNNVGIQNNGKTVYTFDGGSSVYDNNGNIILNSNRYEENLYYIEMDLTKKEYPKAIIIKEENEYKLIYDTIIYGIRKFMKSIGINKVVIGVSGGIDSALSSAMYVNAIGKDNVLLVNMPSKFNSNTTKNLAKTLAENLGCAYMVVPIQESVDFTIKQIENCPMIIKDGKESFLKVSSFASENIQARDRSSRILSGLAASFSGAFTCNANKTETMVGYSTLYGDGAGFFAALADLWKYQIYGLAKYINQNIFKKEIIPEGSINIVPSAELSNAQAVDEGKGDPIKYDYHDYLFKALMESWNRIIPEDILQMYIDGVLEEKIGCEKGIIKKYFKSDLEFVEDLEKWWRQYMGMAISKRIQAPPILAISRRAFGFGNRESQNRVYYTSKYLRLKNKIIS</sequence>
<comment type="function">
    <text evidence="7">Catalyzes the ATP-dependent amidation of deamido-NAD to form NAD. Uses L-glutamine as a nitrogen source.</text>
</comment>
<dbReference type="Gene3D" id="3.60.110.10">
    <property type="entry name" value="Carbon-nitrogen hydrolase"/>
    <property type="match status" value="1"/>
</dbReference>
<name>A0ABY2TP59_9SPIR</name>
<dbReference type="PANTHER" id="PTHR23090">
    <property type="entry name" value="NH 3 /GLUTAMINE-DEPENDENT NAD + SYNTHETASE"/>
    <property type="match status" value="1"/>
</dbReference>
<dbReference type="InterPro" id="IPR003694">
    <property type="entry name" value="NAD_synthase"/>
</dbReference>
<evidence type="ECO:0000256" key="6">
    <source>
        <dbReference type="ARBA" id="ARBA00023027"/>
    </source>
</evidence>
<dbReference type="InterPro" id="IPR036526">
    <property type="entry name" value="C-N_Hydrolase_sf"/>
</dbReference>
<accession>A0ABY2TP59</accession>
<evidence type="ECO:0000256" key="5">
    <source>
        <dbReference type="ARBA" id="ARBA00022840"/>
    </source>
</evidence>
<comment type="caution">
    <text evidence="11">The sequence shown here is derived from an EMBL/GenBank/DDBJ whole genome shotgun (WGS) entry which is preliminary data.</text>
</comment>